<dbReference type="Pfam" id="PF22964">
    <property type="entry name" value="ZER1-like_2nd"/>
    <property type="match status" value="1"/>
</dbReference>
<evidence type="ECO:0000313" key="5">
    <source>
        <dbReference type="Proteomes" id="UP000694402"/>
    </source>
</evidence>
<evidence type="ECO:0000256" key="2">
    <source>
        <dbReference type="ARBA" id="ARBA00022786"/>
    </source>
</evidence>
<dbReference type="InterPro" id="IPR016024">
    <property type="entry name" value="ARM-type_fold"/>
</dbReference>
<dbReference type="SUPFAM" id="SSF52047">
    <property type="entry name" value="RNI-like"/>
    <property type="match status" value="1"/>
</dbReference>
<dbReference type="Proteomes" id="UP000694402">
    <property type="component" value="Unassembled WGS sequence"/>
</dbReference>
<dbReference type="PANTHER" id="PTHR12904:SF22">
    <property type="entry name" value="ZYG-11 FAMILY MEMBER B, CELL CYCLE REGULATOR"/>
    <property type="match status" value="1"/>
</dbReference>
<organism evidence="4 5">
    <name type="scientific">Oncorhynchus tshawytscha</name>
    <name type="common">Chinook salmon</name>
    <name type="synonym">Salmo tshawytscha</name>
    <dbReference type="NCBI Taxonomy" id="74940"/>
    <lineage>
        <taxon>Eukaryota</taxon>
        <taxon>Metazoa</taxon>
        <taxon>Chordata</taxon>
        <taxon>Craniata</taxon>
        <taxon>Vertebrata</taxon>
        <taxon>Euteleostomi</taxon>
        <taxon>Actinopterygii</taxon>
        <taxon>Neopterygii</taxon>
        <taxon>Teleostei</taxon>
        <taxon>Protacanthopterygii</taxon>
        <taxon>Salmoniformes</taxon>
        <taxon>Salmonidae</taxon>
        <taxon>Salmoninae</taxon>
        <taxon>Oncorhynchus</taxon>
    </lineage>
</organism>
<reference evidence="4" key="2">
    <citation type="submission" date="2025-09" db="UniProtKB">
        <authorList>
            <consortium name="Ensembl"/>
        </authorList>
    </citation>
    <scope>IDENTIFICATION</scope>
</reference>
<evidence type="ECO:0000256" key="1">
    <source>
        <dbReference type="ARBA" id="ARBA00009420"/>
    </source>
</evidence>
<dbReference type="PANTHER" id="PTHR12904">
    <property type="match status" value="1"/>
</dbReference>
<dbReference type="GO" id="GO:0031462">
    <property type="term" value="C:Cul2-RING ubiquitin ligase complex"/>
    <property type="evidence" value="ECO:0007669"/>
    <property type="project" value="TreeGrafter"/>
</dbReference>
<dbReference type="Gene3D" id="3.80.10.10">
    <property type="entry name" value="Ribonuclease Inhibitor"/>
    <property type="match status" value="1"/>
</dbReference>
<dbReference type="InterPro" id="IPR051341">
    <property type="entry name" value="Zyg-11_UBL_adapter"/>
</dbReference>
<dbReference type="Gene3D" id="1.25.10.10">
    <property type="entry name" value="Leucine-rich Repeat Variant"/>
    <property type="match status" value="1"/>
</dbReference>
<feature type="domain" description="Protein zer-1 homolog-like C-terminal" evidence="3">
    <location>
        <begin position="377"/>
        <end position="722"/>
    </location>
</feature>
<dbReference type="InterPro" id="IPR011989">
    <property type="entry name" value="ARM-like"/>
</dbReference>
<dbReference type="GeneTree" id="ENSGT00530000063187"/>
<comment type="similarity">
    <text evidence="1">Belongs to the zyg-11 family.</text>
</comment>
<dbReference type="AlphaFoldDB" id="A0A8C8HTQ3"/>
<keyword evidence="5" id="KW-1185">Reference proteome</keyword>
<dbReference type="InterPro" id="IPR055142">
    <property type="entry name" value="ZER1-like_C"/>
</dbReference>
<name>A0A8C8HTQ3_ONCTS</name>
<proteinExistence type="inferred from homology"/>
<dbReference type="InterPro" id="IPR032675">
    <property type="entry name" value="LRR_dom_sf"/>
</dbReference>
<keyword evidence="2" id="KW-0833">Ubl conjugation pathway</keyword>
<dbReference type="Ensembl" id="ENSOTST00005075820.2">
    <property type="protein sequence ID" value="ENSOTSP00005069827.2"/>
    <property type="gene ID" value="ENSOTSG00005032136.2"/>
</dbReference>
<dbReference type="SUPFAM" id="SSF48371">
    <property type="entry name" value="ARM repeat"/>
    <property type="match status" value="1"/>
</dbReference>
<reference evidence="4" key="1">
    <citation type="submission" date="2025-08" db="UniProtKB">
        <authorList>
            <consortium name="Ensembl"/>
        </authorList>
    </citation>
    <scope>IDENTIFICATION</scope>
</reference>
<accession>A0A8C8HTQ3</accession>
<evidence type="ECO:0000259" key="3">
    <source>
        <dbReference type="Pfam" id="PF22964"/>
    </source>
</evidence>
<gene>
    <name evidence="4" type="primary">zyg11l</name>
</gene>
<protein>
    <recommendedName>
        <fullName evidence="3">Protein zer-1 homolog-like C-terminal domain-containing protein</fullName>
    </recommendedName>
</protein>
<sequence length="743" mass="81702">LNLETSHVAEESCPVALSELCLAQVCLSLDSLCRTQPDGSLRLSWAPLLPQEMADQLLHKMAAQGTLNDRTVGIFRSCEQLRLRRACVRSSPLSAEAFRLALCPHRLQELDASGVPGGLTGAHILSGLASNPECRASLQRLTLSRLQLGWTSLEVKEEQVGFSSLQGLRTLNLANTDLTDPFLEDICTLPKLEVLDISSTPVTELSALLGCRLTLRSLTAHGLRQLDMSPARVISILSQLHALRHLDLSDDRFVSGDEAVRLLLEGGSGILPALVSLDVSGRKKVTEGAVTAFVEGRRGLLFLGLLATGAGSCDVLSGNNNLKVAGEANEKQICESLRRYRERECFTREALVHLYQLTNDMYDQTRPDILKLVLGGMQNYSESLHVQLVASACVFNLTNQDMAVGMPHPLLSAVVHQVLEAMRSFPSHQQLQKNCLLVLCSDTILQDVPFDRFEAAKLVMNWLSGHVDRTLQRMAVAVISILVAKLSTEQTTQLGADIFIMKQLLGIVQQKAMAGVVDSTLKFALSALWNLTDETPTASRHFIQCQGLELRLMNMVPGLSVVQNNIAEVEELQADMMQEDLLEHVVTLLQGPQVEVGVSYFAGGILAHLTSRQDAWTLDQGLRQTILEQLHAAILTWALPEREMVSYRSFRPFFSLLQTSQPAGVQLWAVWAMHLVCTQNGVQYCHMLQVEGAVELLKTLSSDLDTHSNVRGMAESILGMVECHQTTSNPLRTQTEKGHHGRS</sequence>
<evidence type="ECO:0000313" key="4">
    <source>
        <dbReference type="Ensembl" id="ENSOTSP00005069827.2"/>
    </source>
</evidence>